<reference evidence="1 2" key="1">
    <citation type="submission" date="2024-01" db="EMBL/GenBank/DDBJ databases">
        <title>Complete genome of Cladobotryum mycophilum ATHUM6906.</title>
        <authorList>
            <person name="Christinaki A.C."/>
            <person name="Myridakis A.I."/>
            <person name="Kouvelis V.N."/>
        </authorList>
    </citation>
    <scope>NUCLEOTIDE SEQUENCE [LARGE SCALE GENOMIC DNA]</scope>
    <source>
        <strain evidence="1 2">ATHUM6906</strain>
    </source>
</reference>
<comment type="caution">
    <text evidence="1">The sequence shown here is derived from an EMBL/GenBank/DDBJ whole genome shotgun (WGS) entry which is preliminary data.</text>
</comment>
<dbReference type="EMBL" id="JAVFKD010000010">
    <property type="protein sequence ID" value="KAK5994603.1"/>
    <property type="molecule type" value="Genomic_DNA"/>
</dbReference>
<evidence type="ECO:0000313" key="1">
    <source>
        <dbReference type="EMBL" id="KAK5994603.1"/>
    </source>
</evidence>
<accession>A0ABR0SQZ9</accession>
<dbReference type="Proteomes" id="UP001338125">
    <property type="component" value="Unassembled WGS sequence"/>
</dbReference>
<evidence type="ECO:0000313" key="2">
    <source>
        <dbReference type="Proteomes" id="UP001338125"/>
    </source>
</evidence>
<dbReference type="SUPFAM" id="SSF56112">
    <property type="entry name" value="Protein kinase-like (PK-like)"/>
    <property type="match status" value="1"/>
</dbReference>
<dbReference type="InterPro" id="IPR011009">
    <property type="entry name" value="Kinase-like_dom_sf"/>
</dbReference>
<proteinExistence type="predicted"/>
<name>A0ABR0SQZ9_9HYPO</name>
<gene>
    <name evidence="1" type="ORF">PT974_05082</name>
</gene>
<organism evidence="1 2">
    <name type="scientific">Cladobotryum mycophilum</name>
    <dbReference type="NCBI Taxonomy" id="491253"/>
    <lineage>
        <taxon>Eukaryota</taxon>
        <taxon>Fungi</taxon>
        <taxon>Dikarya</taxon>
        <taxon>Ascomycota</taxon>
        <taxon>Pezizomycotina</taxon>
        <taxon>Sordariomycetes</taxon>
        <taxon>Hypocreomycetidae</taxon>
        <taxon>Hypocreales</taxon>
        <taxon>Hypocreaceae</taxon>
        <taxon>Cladobotryum</taxon>
    </lineage>
</organism>
<keyword evidence="2" id="KW-1185">Reference proteome</keyword>
<sequence length="151" mass="17223">MVTNQELNRGEKPGYKGVTADRKFYHVGGMFIKRTLRRHKWQEKTGIPMPGSEFSFQYQRGYVDGVLLVDLESEDDRRTVIKGVEKIIEKLHTMRSDAPGTPGSEYMFAPQRVANKPKPGLRGDFVFCHNNLSQQNVIVDPETLKIKGIID</sequence>
<protein>
    <submittedName>
        <fullName evidence="1">Uncharacterized protein</fullName>
    </submittedName>
</protein>